<gene>
    <name evidence="2" type="ORF">SAMN05878443_1688</name>
</gene>
<dbReference type="EMBL" id="FSRN01000001">
    <property type="protein sequence ID" value="SIO16037.1"/>
    <property type="molecule type" value="Genomic_DNA"/>
</dbReference>
<protein>
    <recommendedName>
        <fullName evidence="1">YqgU-like 6-bladed beta-propeller domain-containing protein</fullName>
    </recommendedName>
</protein>
<dbReference type="eggNOG" id="ENOG50324E2">
    <property type="taxonomic scope" value="Bacteria"/>
</dbReference>
<dbReference type="InterPro" id="IPR048421">
    <property type="entry name" value="YqgU_beta-prop"/>
</dbReference>
<organism evidence="2 3">
    <name type="scientific">Carnobacterium alterfunditum</name>
    <dbReference type="NCBI Taxonomy" id="28230"/>
    <lineage>
        <taxon>Bacteria</taxon>
        <taxon>Bacillati</taxon>
        <taxon>Bacillota</taxon>
        <taxon>Bacilli</taxon>
        <taxon>Lactobacillales</taxon>
        <taxon>Carnobacteriaceae</taxon>
        <taxon>Carnobacterium</taxon>
    </lineage>
</organism>
<name>A0A1N6H8P3_9LACT</name>
<evidence type="ECO:0000313" key="2">
    <source>
        <dbReference type="EMBL" id="SIO16037.1"/>
    </source>
</evidence>
<dbReference type="SUPFAM" id="SSF69304">
    <property type="entry name" value="Tricorn protease N-terminal domain"/>
    <property type="match status" value="1"/>
</dbReference>
<dbReference type="OrthoDB" id="2168335at2"/>
<keyword evidence="3" id="KW-1185">Reference proteome</keyword>
<dbReference type="Pfam" id="PF21101">
    <property type="entry name" value="YqgU"/>
    <property type="match status" value="1"/>
</dbReference>
<reference evidence="3" key="1">
    <citation type="submission" date="2016-11" db="EMBL/GenBank/DDBJ databases">
        <authorList>
            <person name="Varghese N."/>
            <person name="Submissions S."/>
        </authorList>
    </citation>
    <scope>NUCLEOTIDE SEQUENCE [LARGE SCALE GENOMIC DNA]</scope>
    <source>
        <strain evidence="3">313</strain>
    </source>
</reference>
<dbReference type="AlphaFoldDB" id="A0A1N6H8P3"/>
<evidence type="ECO:0000259" key="1">
    <source>
        <dbReference type="Pfam" id="PF21101"/>
    </source>
</evidence>
<sequence length="369" mass="42580">MRRKKKEYMIFYLVILLFSVTLFLISCTKKQATKVPDPEKIALAYKEIPIDYENFRKVIGWMSDEEVLVHTGEMNNDTLSLFNIFTGEIVPIYEASSIILTAIISEDKQKLLIQVVSEDGGELRVIDREGSVIQTLPLETNGFVNVNWNPANQNYIFISYYQSDTEIAVDNWNIETNEVVSVPSASMVPIWYSANLYLYVDNKDDFSLETGDLYMGDIRTNDMLRLKSQVSDFFVHEDTFITYTPSDFADDELLLNYQYPFMVDQSFMTIPKVTMNERLVFPYLSQAARNTPVYGVFAKEAVELELETGDFEFGQLDFDKKTIEPILDLPDNAPISMAENGKYSLYGWRYESIIDIEEKTIYSFIDMPN</sequence>
<proteinExistence type="predicted"/>
<feature type="domain" description="YqgU-like 6-bladed beta-propeller" evidence="1">
    <location>
        <begin position="83"/>
        <end position="347"/>
    </location>
</feature>
<dbReference type="PROSITE" id="PS51257">
    <property type="entry name" value="PROKAR_LIPOPROTEIN"/>
    <property type="match status" value="1"/>
</dbReference>
<dbReference type="Proteomes" id="UP000184758">
    <property type="component" value="Unassembled WGS sequence"/>
</dbReference>
<accession>A0A1N6H8P3</accession>
<evidence type="ECO:0000313" key="3">
    <source>
        <dbReference type="Proteomes" id="UP000184758"/>
    </source>
</evidence>
<dbReference type="STRING" id="28230.SAMN05878443_1688"/>
<dbReference type="RefSeq" id="WP_034548793.1">
    <property type="nucleotide sequence ID" value="NZ_FSRN01000001.1"/>
</dbReference>